<dbReference type="GO" id="GO:0050660">
    <property type="term" value="F:flavin adenine dinucleotide binding"/>
    <property type="evidence" value="ECO:0007669"/>
    <property type="project" value="TreeGrafter"/>
</dbReference>
<dbReference type="SUPFAM" id="SSF51905">
    <property type="entry name" value="FAD/NAD(P)-binding domain"/>
    <property type="match status" value="1"/>
</dbReference>
<comment type="caution">
    <text evidence="2">The sequence shown here is derived from an EMBL/GenBank/DDBJ whole genome shotgun (WGS) entry which is preliminary data.</text>
</comment>
<dbReference type="SUPFAM" id="SSF54373">
    <property type="entry name" value="FAD-linked reductases, C-terminal domain"/>
    <property type="match status" value="1"/>
</dbReference>
<accession>A0A2K1R0N8</accession>
<evidence type="ECO:0000259" key="1">
    <source>
        <dbReference type="Pfam" id="PF01593"/>
    </source>
</evidence>
<dbReference type="GO" id="GO:0006338">
    <property type="term" value="P:chromatin remodeling"/>
    <property type="evidence" value="ECO:0007669"/>
    <property type="project" value="TreeGrafter"/>
</dbReference>
<dbReference type="FunCoup" id="A0A2K1R0N8">
    <property type="interactions" value="361"/>
</dbReference>
<gene>
    <name evidence="2" type="ORF">CAC42_2795</name>
</gene>
<reference evidence="2 3" key="1">
    <citation type="submission" date="2017-06" db="EMBL/GenBank/DDBJ databases">
        <title>Draft genome sequence of a variant of Elsinoe murrayae.</title>
        <authorList>
            <person name="Cheng Q."/>
        </authorList>
    </citation>
    <scope>NUCLEOTIDE SEQUENCE [LARGE SCALE GENOMIC DNA]</scope>
    <source>
        <strain evidence="2 3">CQ-2017a</strain>
    </source>
</reference>
<dbReference type="InterPro" id="IPR036188">
    <property type="entry name" value="FAD/NAD-bd_sf"/>
</dbReference>
<dbReference type="Gene3D" id="3.90.660.10">
    <property type="match status" value="1"/>
</dbReference>
<organism evidence="2 3">
    <name type="scientific">Sphaceloma murrayae</name>
    <dbReference type="NCBI Taxonomy" id="2082308"/>
    <lineage>
        <taxon>Eukaryota</taxon>
        <taxon>Fungi</taxon>
        <taxon>Dikarya</taxon>
        <taxon>Ascomycota</taxon>
        <taxon>Pezizomycotina</taxon>
        <taxon>Dothideomycetes</taxon>
        <taxon>Dothideomycetidae</taxon>
        <taxon>Myriangiales</taxon>
        <taxon>Elsinoaceae</taxon>
        <taxon>Sphaceloma</taxon>
    </lineage>
</organism>
<evidence type="ECO:0000313" key="3">
    <source>
        <dbReference type="Proteomes" id="UP000243797"/>
    </source>
</evidence>
<evidence type="ECO:0000313" key="2">
    <source>
        <dbReference type="EMBL" id="PNS20864.1"/>
    </source>
</evidence>
<feature type="domain" description="Amine oxidase" evidence="1">
    <location>
        <begin position="12"/>
        <end position="291"/>
    </location>
</feature>
<dbReference type="InterPro" id="IPR002937">
    <property type="entry name" value="Amino_oxidase"/>
</dbReference>
<sequence length="302" mass="33775">METISSSQVHIINRIAKPAQDRGIIRLSSEVVCIKSLETVTDIRPRLVVETADGAKEAFDEVVVTVPLGCLKSSQIRFEPPLQDPLRNAISAFGTANLDKVYVRFPAAFWQSDAASQDDASAFPIETLFLKPTYAESTNPAQWRQETLSLASLPRGYSQPSLVFYVYGEWGTYITNLVRNMPRDTQEYHQTMDRHFRPYYSKLPNYNPSEPQCRPAQYLHTDWSNDRFAGYASYCNYQVGLGDGARDIETLRQGAGVERGIWFAGDHTAPVWGLGTVAGAHWSGERVAEQIRGVYANKIAAT</sequence>
<dbReference type="GO" id="GO:0003682">
    <property type="term" value="F:chromatin binding"/>
    <property type="evidence" value="ECO:0007669"/>
    <property type="project" value="TreeGrafter"/>
</dbReference>
<dbReference type="GO" id="GO:0016491">
    <property type="term" value="F:oxidoreductase activity"/>
    <property type="evidence" value="ECO:0007669"/>
    <property type="project" value="InterPro"/>
</dbReference>
<dbReference type="STRING" id="2082308.A0A2K1R0N8"/>
<dbReference type="Gene3D" id="3.50.50.60">
    <property type="entry name" value="FAD/NAD(P)-binding domain"/>
    <property type="match status" value="1"/>
</dbReference>
<dbReference type="EMBL" id="NKHZ01000017">
    <property type="protein sequence ID" value="PNS20864.1"/>
    <property type="molecule type" value="Genomic_DNA"/>
</dbReference>
<dbReference type="OrthoDB" id="5046242at2759"/>
<protein>
    <recommendedName>
        <fullName evidence="1">Amine oxidase domain-containing protein</fullName>
    </recommendedName>
</protein>
<dbReference type="Pfam" id="PF01593">
    <property type="entry name" value="Amino_oxidase"/>
    <property type="match status" value="1"/>
</dbReference>
<dbReference type="InterPro" id="IPR050281">
    <property type="entry name" value="Flavin_monoamine_oxidase"/>
</dbReference>
<proteinExistence type="predicted"/>
<dbReference type="InParanoid" id="A0A2K1R0N8"/>
<name>A0A2K1R0N8_9PEZI</name>
<dbReference type="AlphaFoldDB" id="A0A2K1R0N8"/>
<dbReference type="PANTHER" id="PTHR10742:SF414">
    <property type="entry name" value="CONTAINING AMINE OXIDASE, PUTATIVE (AFU_ORTHOLOGUE AFUA_3G12150)-RELATED"/>
    <property type="match status" value="1"/>
</dbReference>
<keyword evidence="3" id="KW-1185">Reference proteome</keyword>
<dbReference type="PANTHER" id="PTHR10742">
    <property type="entry name" value="FLAVIN MONOAMINE OXIDASE"/>
    <property type="match status" value="1"/>
</dbReference>
<dbReference type="Proteomes" id="UP000243797">
    <property type="component" value="Unassembled WGS sequence"/>
</dbReference>